<feature type="compositionally biased region" description="Polar residues" evidence="10">
    <location>
        <begin position="227"/>
        <end position="240"/>
    </location>
</feature>
<evidence type="ECO:0000256" key="9">
    <source>
        <dbReference type="ARBA" id="ARBA00023242"/>
    </source>
</evidence>
<gene>
    <name evidence="12" type="ORF">AAF712_004071</name>
</gene>
<evidence type="ECO:0000256" key="5">
    <source>
        <dbReference type="ARBA" id="ARBA00022553"/>
    </source>
</evidence>
<dbReference type="InterPro" id="IPR018866">
    <property type="entry name" value="Znf-4CXXC_R1"/>
</dbReference>
<keyword evidence="13" id="KW-1185">Reference proteome</keyword>
<dbReference type="PANTHER" id="PTHR31169:SF8">
    <property type="entry name" value="ZINC-FINGER DOMAIN OF MONOAMINE-OXIDASE A REPRESSOR R1 PROTEIN"/>
    <property type="match status" value="1"/>
</dbReference>
<evidence type="ECO:0000256" key="6">
    <source>
        <dbReference type="ARBA" id="ARBA00022843"/>
    </source>
</evidence>
<proteinExistence type="predicted"/>
<sequence>MSSSRTTHSAIRRMKSQVYVEIPPSPLHTPRPSAVSLSSISHLNQPLSPTRSNIAQDATLKKRKLSNPPLPATKKSKVEITSKPHKENATAHTSSADKCTTNNPAATTNCHQCGRKKDYVDVVICTGKHVTKSGKERTCNSKYCRACIKNRYSHDAESMTAAENKKEKLSVNYTCPKCRGICNCSQCRKAKGLEPLGKQPCNVIQSNQNVEAKKPANTPPVKAHPASSHTTSSNPIQNSAPPKVQKKPVVKPLPKLSWQRLPVAISTEDVESRILIREFVLRFQDTVGKSIGKTNFEELECIVAEESMDWVSEGCAKAVILGLLGVLAGEEDSSAALVIKKAMKEIRSAGVNLTRIWSSLADLRDVLCAPDDDNKSTHSDDSESSEDRIIIEFPDPLPPPEDAQVNSVVRSTRSSTSNEAKSSITIVNSYQLVPVIVGLIETVIESYTIREELEDGTKYGKEITRDVREGIKGENEKWEKLKQTHETLPSEDAPAKIKEDRQDHKDAVQGLENALKVVLSGTVPRFGPLGTDNDGRVYWALSPGVRDREFAQSLITAASATNKSKKVRKPIRRPKSAEERATFKSWSWFLAVQGKKPSGVDVEGGDEPGWWVFWETEEIRKLASWISIRNGLDAKAEDSDNPGANATAGSGATNTHLKNLVRNLQDYSTILEWRCKGEEEML</sequence>
<keyword evidence="9" id="KW-0539">Nucleus</keyword>
<evidence type="ECO:0000256" key="4">
    <source>
        <dbReference type="ARBA" id="ARBA00022499"/>
    </source>
</evidence>
<dbReference type="InterPro" id="IPR040221">
    <property type="entry name" value="CDCA7/CDA7L"/>
</dbReference>
<feature type="region of interest" description="Disordered" evidence="10">
    <location>
        <begin position="43"/>
        <end position="98"/>
    </location>
</feature>
<dbReference type="Proteomes" id="UP001437256">
    <property type="component" value="Unassembled WGS sequence"/>
</dbReference>
<keyword evidence="3" id="KW-0963">Cytoplasm</keyword>
<protein>
    <recommendedName>
        <fullName evidence="11">Zinc-finger domain-containing protein</fullName>
    </recommendedName>
</protein>
<evidence type="ECO:0000256" key="10">
    <source>
        <dbReference type="SAM" id="MobiDB-lite"/>
    </source>
</evidence>
<evidence type="ECO:0000256" key="3">
    <source>
        <dbReference type="ARBA" id="ARBA00022490"/>
    </source>
</evidence>
<evidence type="ECO:0000256" key="2">
    <source>
        <dbReference type="ARBA" id="ARBA00004496"/>
    </source>
</evidence>
<dbReference type="PANTHER" id="PTHR31169">
    <property type="entry name" value="OS05G0300700 PROTEIN"/>
    <property type="match status" value="1"/>
</dbReference>
<keyword evidence="8" id="KW-0804">Transcription</keyword>
<evidence type="ECO:0000313" key="13">
    <source>
        <dbReference type="Proteomes" id="UP001437256"/>
    </source>
</evidence>
<evidence type="ECO:0000256" key="8">
    <source>
        <dbReference type="ARBA" id="ARBA00023163"/>
    </source>
</evidence>
<reference evidence="12 13" key="1">
    <citation type="submission" date="2024-05" db="EMBL/GenBank/DDBJ databases">
        <title>A draft genome resource for the thread blight pathogen Marasmius tenuissimus strain MS-2.</title>
        <authorList>
            <person name="Yulfo-Soto G.E."/>
            <person name="Baruah I.K."/>
            <person name="Amoako-Attah I."/>
            <person name="Bukari Y."/>
            <person name="Meinhardt L.W."/>
            <person name="Bailey B.A."/>
            <person name="Cohen S.P."/>
        </authorList>
    </citation>
    <scope>NUCLEOTIDE SEQUENCE [LARGE SCALE GENOMIC DNA]</scope>
    <source>
        <strain evidence="12 13">MS-2</strain>
    </source>
</reference>
<organism evidence="12 13">
    <name type="scientific">Marasmius tenuissimus</name>
    <dbReference type="NCBI Taxonomy" id="585030"/>
    <lineage>
        <taxon>Eukaryota</taxon>
        <taxon>Fungi</taxon>
        <taxon>Dikarya</taxon>
        <taxon>Basidiomycota</taxon>
        <taxon>Agaricomycotina</taxon>
        <taxon>Agaricomycetes</taxon>
        <taxon>Agaricomycetidae</taxon>
        <taxon>Agaricales</taxon>
        <taxon>Marasmiineae</taxon>
        <taxon>Marasmiaceae</taxon>
        <taxon>Marasmius</taxon>
    </lineage>
</organism>
<accession>A0ABR3A876</accession>
<keyword evidence="4" id="KW-1017">Isopeptide bond</keyword>
<comment type="subcellular location">
    <subcellularLocation>
        <location evidence="2">Cytoplasm</location>
    </subcellularLocation>
    <subcellularLocation>
        <location evidence="1">Nucleus</location>
    </subcellularLocation>
</comment>
<evidence type="ECO:0000256" key="7">
    <source>
        <dbReference type="ARBA" id="ARBA00023015"/>
    </source>
</evidence>
<dbReference type="EMBL" id="JBBXMP010000016">
    <property type="protein sequence ID" value="KAL0068742.1"/>
    <property type="molecule type" value="Genomic_DNA"/>
</dbReference>
<feature type="region of interest" description="Disordered" evidence="10">
    <location>
        <begin position="212"/>
        <end position="248"/>
    </location>
</feature>
<feature type="compositionally biased region" description="Basic and acidic residues" evidence="10">
    <location>
        <begin position="76"/>
        <end position="89"/>
    </location>
</feature>
<comment type="caution">
    <text evidence="12">The sequence shown here is derived from an EMBL/GenBank/DDBJ whole genome shotgun (WGS) entry which is preliminary data.</text>
</comment>
<keyword evidence="6" id="KW-0832">Ubl conjugation</keyword>
<keyword evidence="7" id="KW-0805">Transcription regulation</keyword>
<evidence type="ECO:0000256" key="1">
    <source>
        <dbReference type="ARBA" id="ARBA00004123"/>
    </source>
</evidence>
<evidence type="ECO:0000313" key="12">
    <source>
        <dbReference type="EMBL" id="KAL0068742.1"/>
    </source>
</evidence>
<name>A0ABR3A876_9AGAR</name>
<keyword evidence="5" id="KW-0597">Phosphoprotein</keyword>
<evidence type="ECO:0000259" key="11">
    <source>
        <dbReference type="Pfam" id="PF10497"/>
    </source>
</evidence>
<dbReference type="Pfam" id="PF10497">
    <property type="entry name" value="zf-4CXXC_R1"/>
    <property type="match status" value="1"/>
</dbReference>
<feature type="domain" description="Zinc-finger" evidence="11">
    <location>
        <begin position="105"/>
        <end position="199"/>
    </location>
</feature>
<feature type="compositionally biased region" description="Polar residues" evidence="10">
    <location>
        <begin position="43"/>
        <end position="56"/>
    </location>
</feature>